<evidence type="ECO:0000313" key="4">
    <source>
        <dbReference type="EMBL" id="MBD3109511.1"/>
    </source>
</evidence>
<sequence>MRIIESYLQETKLNKRRRQLTVSVLTVLSLIVAVSVSWNLHLTGITMANGAFCGQNEHIHTEECVECTLEEHLHELSCYSDPNADVEDTAIWEATLPDTLTGRWSKDIVAIAKSQIGYLESERNFILADDGETRQGYTRYGAWYGNSHGEWNVMFLSFCMRYADIPNDIIPSTGGAYSLRSYLEMEGMLKTGPYTPKAGDIIIFEDDTIGIVTEIGEENLSVIIGDFENTVAEKEFDIANLKVSGYVDMTALTNEHCLPEIFEQSFKGEDYTVEVVYDTKSELPEGATLTVTELTEQTKSYTDTIEEMLDENKELSSIRLFDISFTLNGEVVEPLEGSQVGVSIFFRDGFTLAEEENLEIFHFDDSGGAEKIDGQVENNETVEFSTDSFSVYAVASSAETRAEGDRATITFDHNNAFYAEYGKANPTYTVRFDANGGSTTAPSSITVDSGNDVVLPDYTGTNGRKVFVGWSTINNATDSGKYTTPVYKPNTIYTPTANVRLYATWASVNVDAKFFIRKDGIIPTEPQGHSVSEYTSGISIAGAIKIGEFYTNSSVGVGSRLNQMPTDEQIKAVFNEYDPNTQFILWYVVKHEETWHVDGVVLDKSLVSLSYDANAPAGVWTNMPDGAQFPVDTVTYVGLHGGTGSDYRIPSRNDGYIFVGWNTEPDGSGYTYQTGDNITMTESKVLYAEWKKDTHTLILNKVDSNDDSALLPGATFTLYKKSETGFEHMQTLTTGSGGRIDFGKIETDTIYKLVEDKPPGGYSIINESFCFKIATVDGALAVVFCDDSGNEVSNPLAITGGYDPSTKIITVQVENLAGYALPSTGGIGTYLFIICGLILIISPLIYGFSLRGKSGRRL</sequence>
<evidence type="ECO:0000313" key="5">
    <source>
        <dbReference type="Proteomes" id="UP000602076"/>
    </source>
</evidence>
<keyword evidence="5" id="KW-1185">Reference proteome</keyword>
<feature type="transmembrane region" description="Helical" evidence="2">
    <location>
        <begin position="827"/>
        <end position="848"/>
    </location>
</feature>
<feature type="domain" description="SpaA-like prealbumin fold" evidence="3">
    <location>
        <begin position="696"/>
        <end position="775"/>
    </location>
</feature>
<proteinExistence type="predicted"/>
<comment type="subcellular location">
    <subcellularLocation>
        <location evidence="1">Cell envelope</location>
    </subcellularLocation>
</comment>
<gene>
    <name evidence="4" type="ORF">IEO70_14275</name>
</gene>
<dbReference type="Pfam" id="PF17802">
    <property type="entry name" value="SpaA"/>
    <property type="match status" value="1"/>
</dbReference>
<dbReference type="InterPro" id="IPR013378">
    <property type="entry name" value="InlB-like_B-rpt"/>
</dbReference>
<dbReference type="InterPro" id="IPR041033">
    <property type="entry name" value="SpaA_PFL_dom_1"/>
</dbReference>
<protein>
    <submittedName>
        <fullName evidence="4">InlB B-repeat-containing protein</fullName>
    </submittedName>
</protein>
<evidence type="ECO:0000256" key="1">
    <source>
        <dbReference type="ARBA" id="ARBA00004196"/>
    </source>
</evidence>
<dbReference type="Proteomes" id="UP000602076">
    <property type="component" value="Unassembled WGS sequence"/>
</dbReference>
<name>A0A927CYT5_9BACI</name>
<dbReference type="AlphaFoldDB" id="A0A927CYT5"/>
<organism evidence="4 5">
    <name type="scientific">Peribacillus faecalis</name>
    <dbReference type="NCBI Taxonomy" id="2772559"/>
    <lineage>
        <taxon>Bacteria</taxon>
        <taxon>Bacillati</taxon>
        <taxon>Bacillota</taxon>
        <taxon>Bacilli</taxon>
        <taxon>Bacillales</taxon>
        <taxon>Bacillaceae</taxon>
        <taxon>Peribacillus</taxon>
    </lineage>
</organism>
<dbReference type="EMBL" id="JACXSI010000036">
    <property type="protein sequence ID" value="MBD3109511.1"/>
    <property type="molecule type" value="Genomic_DNA"/>
</dbReference>
<dbReference type="InterPro" id="IPR042229">
    <property type="entry name" value="Listeria/Bacterioides_rpt_sf"/>
</dbReference>
<dbReference type="Gene3D" id="2.60.40.10">
    <property type="entry name" value="Immunoglobulins"/>
    <property type="match status" value="1"/>
</dbReference>
<dbReference type="RefSeq" id="WP_190999049.1">
    <property type="nucleotide sequence ID" value="NZ_JACXSI010000036.1"/>
</dbReference>
<comment type="caution">
    <text evidence="4">The sequence shown here is derived from an EMBL/GenBank/DDBJ whole genome shotgun (WGS) entry which is preliminary data.</text>
</comment>
<dbReference type="Gene3D" id="2.60.40.4270">
    <property type="entry name" value="Listeria-Bacteroides repeat domain"/>
    <property type="match status" value="2"/>
</dbReference>
<feature type="transmembrane region" description="Helical" evidence="2">
    <location>
        <begin position="20"/>
        <end position="40"/>
    </location>
</feature>
<keyword evidence="2" id="KW-1133">Transmembrane helix</keyword>
<reference evidence="4" key="1">
    <citation type="submission" date="2020-09" db="EMBL/GenBank/DDBJ databases">
        <title>Bacillus faecalis sp. nov., a moderately halophilic bacterium isolated from cow faeces.</title>
        <authorList>
            <person name="Jiang L."/>
            <person name="Lee J."/>
        </authorList>
    </citation>
    <scope>NUCLEOTIDE SEQUENCE</scope>
    <source>
        <strain evidence="4">AGMB 02131</strain>
    </source>
</reference>
<keyword evidence="2" id="KW-0812">Transmembrane</keyword>
<keyword evidence="2" id="KW-0472">Membrane</keyword>
<dbReference type="GO" id="GO:0030313">
    <property type="term" value="C:cell envelope"/>
    <property type="evidence" value="ECO:0007669"/>
    <property type="project" value="UniProtKB-SubCell"/>
</dbReference>
<evidence type="ECO:0000259" key="3">
    <source>
        <dbReference type="Pfam" id="PF17802"/>
    </source>
</evidence>
<dbReference type="Pfam" id="PF09479">
    <property type="entry name" value="Flg_new"/>
    <property type="match status" value="2"/>
</dbReference>
<evidence type="ECO:0000256" key="2">
    <source>
        <dbReference type="SAM" id="Phobius"/>
    </source>
</evidence>
<accession>A0A927CYT5</accession>
<dbReference type="InterPro" id="IPR013783">
    <property type="entry name" value="Ig-like_fold"/>
</dbReference>